<dbReference type="Proteomes" id="UP001161757">
    <property type="component" value="Unassembled WGS sequence"/>
</dbReference>
<name>A0AAN6IT19_EXODE</name>
<dbReference type="PANTHER" id="PTHR12905">
    <property type="entry name" value="METALLOPHOSPHOESTERASE"/>
    <property type="match status" value="1"/>
</dbReference>
<accession>A0AAN6IT19</accession>
<dbReference type="PANTHER" id="PTHR12905:SF16">
    <property type="entry name" value="SER_THR PROTEIN PHOSPHATASE FAMILY PROTEIN (AFU_ORTHOLOGUE AFUA_1G06000)"/>
    <property type="match status" value="1"/>
</dbReference>
<organism evidence="2 3">
    <name type="scientific">Exophiala dermatitidis</name>
    <name type="common">Black yeast-like fungus</name>
    <name type="synonym">Wangiella dermatitidis</name>
    <dbReference type="NCBI Taxonomy" id="5970"/>
    <lineage>
        <taxon>Eukaryota</taxon>
        <taxon>Fungi</taxon>
        <taxon>Dikarya</taxon>
        <taxon>Ascomycota</taxon>
        <taxon>Pezizomycotina</taxon>
        <taxon>Eurotiomycetes</taxon>
        <taxon>Chaetothyriomycetidae</taxon>
        <taxon>Chaetothyriales</taxon>
        <taxon>Herpotrichiellaceae</taxon>
        <taxon>Exophiala</taxon>
    </lineage>
</organism>
<dbReference type="GO" id="GO:0016787">
    <property type="term" value="F:hydrolase activity"/>
    <property type="evidence" value="ECO:0007669"/>
    <property type="project" value="InterPro"/>
</dbReference>
<protein>
    <recommendedName>
        <fullName evidence="1">Calcineurin-like phosphoesterase domain-containing protein</fullName>
    </recommendedName>
</protein>
<dbReference type="InterPro" id="IPR029052">
    <property type="entry name" value="Metallo-depent_PP-like"/>
</dbReference>
<comment type="caution">
    <text evidence="2">The sequence shown here is derived from an EMBL/GenBank/DDBJ whole genome shotgun (WGS) entry which is preliminary data.</text>
</comment>
<dbReference type="EMBL" id="JAJGCB010000013">
    <property type="protein sequence ID" value="KAJ8989595.1"/>
    <property type="molecule type" value="Genomic_DNA"/>
</dbReference>
<evidence type="ECO:0000313" key="2">
    <source>
        <dbReference type="EMBL" id="KAJ8989595.1"/>
    </source>
</evidence>
<proteinExistence type="predicted"/>
<dbReference type="AlphaFoldDB" id="A0AAN6IT19"/>
<dbReference type="SUPFAM" id="SSF56300">
    <property type="entry name" value="Metallo-dependent phosphatases"/>
    <property type="match status" value="1"/>
</dbReference>
<dbReference type="CDD" id="cd07379">
    <property type="entry name" value="MPP_239FB"/>
    <property type="match status" value="1"/>
</dbReference>
<reference evidence="2" key="1">
    <citation type="submission" date="2023-01" db="EMBL/GenBank/DDBJ databases">
        <title>Exophiala dermititidis isolated from Cystic Fibrosis Patient.</title>
        <authorList>
            <person name="Kurbessoian T."/>
            <person name="Crocker A."/>
            <person name="Murante D."/>
            <person name="Hogan D.A."/>
            <person name="Stajich J.E."/>
        </authorList>
    </citation>
    <scope>NUCLEOTIDE SEQUENCE</scope>
    <source>
        <strain evidence="2">Ex8</strain>
    </source>
</reference>
<gene>
    <name evidence="2" type="ORF">HRR80_006319</name>
</gene>
<dbReference type="InterPro" id="IPR051693">
    <property type="entry name" value="UPF0046_metallophosphoest"/>
</dbReference>
<evidence type="ECO:0000259" key="1">
    <source>
        <dbReference type="Pfam" id="PF00149"/>
    </source>
</evidence>
<evidence type="ECO:0000313" key="3">
    <source>
        <dbReference type="Proteomes" id="UP001161757"/>
    </source>
</evidence>
<sequence>MATRRVRIVCISDTHNQTPKLPPGDILIHAGDLTNQGAFSELQKTVDWLRRMDQFQIKVVVCGNHDITCDIPFYQQYGAYYHNRTKQDPERCIALFHSDPSIVYLNHEARIVRVNFADGSYSTLKIFGSPYSPTRRLWAFGYEPENAFQLWKQIPLDTDIVVTHTPAKFHRDESHSHGAAGCETLREMLWRVRPRLFVCGHIHEGYGVEVVTWDLSCPNVKFKERSVRNVHDPRPESKKQFTVDLSARARSGTLQNDGSPGNLLVTKQLVKLRGIEVDGAADNRATVETDEQLLPPVPSPPRPPFPDFEKAERPMSFIAEDTNAQRPATHGLGALGLSGRSDQEAISGREGRAETCIVNAAFMASNYPHPGGKQFHKPIVIDIDLPVEYPQPSTSA</sequence>
<feature type="domain" description="Calcineurin-like phosphoesterase" evidence="1">
    <location>
        <begin position="7"/>
        <end position="204"/>
    </location>
</feature>
<dbReference type="Pfam" id="PF00149">
    <property type="entry name" value="Metallophos"/>
    <property type="match status" value="1"/>
</dbReference>
<dbReference type="Gene3D" id="3.60.21.10">
    <property type="match status" value="1"/>
</dbReference>
<dbReference type="InterPro" id="IPR004843">
    <property type="entry name" value="Calcineurin-like_PHP"/>
</dbReference>